<gene>
    <name evidence="1" type="ORF">FMM80_14800</name>
</gene>
<sequence length="70" mass="7975">MNDQAIIDKLLNYIVASSLYCPLGTEKRVSILGECVGLRKPGCKECLMKHIEDLKIKSARIYETRVYKKS</sequence>
<dbReference type="OrthoDB" id="9874287at2"/>
<proteinExistence type="predicted"/>
<dbReference type="Proteomes" id="UP000474104">
    <property type="component" value="Unassembled WGS sequence"/>
</dbReference>
<organism evidence="1 2">
    <name type="scientific">Schaedlerella arabinosiphila</name>
    <dbReference type="NCBI Taxonomy" id="2044587"/>
    <lineage>
        <taxon>Bacteria</taxon>
        <taxon>Bacillati</taxon>
        <taxon>Bacillota</taxon>
        <taxon>Clostridia</taxon>
        <taxon>Lachnospirales</taxon>
        <taxon>Lachnospiraceae</taxon>
        <taxon>Schaedlerella</taxon>
    </lineage>
</organism>
<evidence type="ECO:0000313" key="1">
    <source>
        <dbReference type="EMBL" id="NDO69873.1"/>
    </source>
</evidence>
<evidence type="ECO:0000313" key="2">
    <source>
        <dbReference type="Proteomes" id="UP000474104"/>
    </source>
</evidence>
<name>A0A9X5CAU3_9FIRM</name>
<dbReference type="RefSeq" id="WP_004075990.1">
    <property type="nucleotide sequence ID" value="NZ_CASCYM010000005.1"/>
</dbReference>
<comment type="caution">
    <text evidence="1">The sequence shown here is derived from an EMBL/GenBank/DDBJ whole genome shotgun (WGS) entry which is preliminary data.</text>
</comment>
<accession>A0A9X5CAU3</accession>
<reference evidence="1 2" key="1">
    <citation type="submission" date="2019-07" db="EMBL/GenBank/DDBJ databases">
        <title>Draft genome sequences of 15 bacterial species constituting the stable defined intestinal microbiota of the GM15 gnotobiotic mouse model.</title>
        <authorList>
            <person name="Elie C."/>
            <person name="Mathieu A."/>
            <person name="Saliou A."/>
            <person name="Darnaud M."/>
            <person name="Leulier F."/>
            <person name="Tamellini A."/>
        </authorList>
    </citation>
    <scope>NUCLEOTIDE SEQUENCE [LARGE SCALE GENOMIC DNA]</scope>
    <source>
        <strain evidence="2">ASF 502</strain>
    </source>
</reference>
<protein>
    <submittedName>
        <fullName evidence="1">Uncharacterized protein</fullName>
    </submittedName>
</protein>
<dbReference type="EMBL" id="VIRB01000085">
    <property type="protein sequence ID" value="NDO69873.1"/>
    <property type="molecule type" value="Genomic_DNA"/>
</dbReference>
<dbReference type="AlphaFoldDB" id="A0A9X5CAU3"/>